<accession>A0A061CZ27</accession>
<feature type="region of interest" description="Disordered" evidence="2">
    <location>
        <begin position="162"/>
        <end position="189"/>
    </location>
</feature>
<feature type="domain" description="C3H1-type" evidence="3">
    <location>
        <begin position="15"/>
        <end position="42"/>
    </location>
</feature>
<dbReference type="VEuPathDB" id="PiroplasmaDB:BBBOND_0102050"/>
<evidence type="ECO:0000259" key="3">
    <source>
        <dbReference type="PROSITE" id="PS50103"/>
    </source>
</evidence>
<dbReference type="Proteomes" id="UP000033188">
    <property type="component" value="Chromosome 1"/>
</dbReference>
<feature type="zinc finger region" description="C3H1-type" evidence="1">
    <location>
        <begin position="15"/>
        <end position="42"/>
    </location>
</feature>
<dbReference type="Gene3D" id="3.30.1370.210">
    <property type="match status" value="1"/>
</dbReference>
<reference evidence="5" key="1">
    <citation type="journal article" date="2014" name="Nucleic Acids Res.">
        <title>The evolutionary dynamics of variant antigen genes in Babesia reveal a history of genomic innovation underlying host-parasite interaction.</title>
        <authorList>
            <person name="Jackson A.P."/>
            <person name="Otto T.D."/>
            <person name="Darby A."/>
            <person name="Ramaprasad A."/>
            <person name="Xia D."/>
            <person name="Echaide I.E."/>
            <person name="Farber M."/>
            <person name="Gahlot S."/>
            <person name="Gamble J."/>
            <person name="Gupta D."/>
            <person name="Gupta Y."/>
            <person name="Jackson L."/>
            <person name="Malandrin L."/>
            <person name="Malas T.B."/>
            <person name="Moussa E."/>
            <person name="Nair M."/>
            <person name="Reid A.J."/>
            <person name="Sanders M."/>
            <person name="Sharma J."/>
            <person name="Tracey A."/>
            <person name="Quail M.A."/>
            <person name="Weir W."/>
            <person name="Wastling J.M."/>
            <person name="Hall N."/>
            <person name="Willadsen P."/>
            <person name="Lingelbach K."/>
            <person name="Shiels B."/>
            <person name="Tait A."/>
            <person name="Berriman M."/>
            <person name="Allred D.R."/>
            <person name="Pain A."/>
        </authorList>
    </citation>
    <scope>NUCLEOTIDE SEQUENCE [LARGE SCALE GENOMIC DNA]</scope>
    <source>
        <strain evidence="5">Bond</strain>
    </source>
</reference>
<keyword evidence="1" id="KW-0863">Zinc-finger</keyword>
<evidence type="ECO:0000256" key="1">
    <source>
        <dbReference type="PROSITE-ProRule" id="PRU00723"/>
    </source>
</evidence>
<dbReference type="OrthoDB" id="20534at2759"/>
<sequence length="227" mass="26348">MEQSTGLNKMALSCFRTKQCVHYLRGNCNFTDSKCLYSHQSICVRRCPFYLSDTSYIRYLPLLCRNVVFGPKFEVIEMNCPHGNECVFSHCIDELLYHPNFYKIIPCKDHLLGFCGQGYCPFVHDKSEQRALRHYKLPFAKGVKIPHIKHITVVDRIVRKKPRTDARKPNKPSRAPFISRASTCSGPKEESDCFDEHLNRLLMNMRLTPLQGPTRQDTDVWNGLIDF</sequence>
<dbReference type="AlphaFoldDB" id="A0A061CZ27"/>
<keyword evidence="5" id="KW-1185">Reference proteome</keyword>
<dbReference type="EMBL" id="LK391707">
    <property type="protein sequence ID" value="CDR93876.1"/>
    <property type="molecule type" value="Genomic_DNA"/>
</dbReference>
<organism evidence="4 5">
    <name type="scientific">Babesia bigemina</name>
    <dbReference type="NCBI Taxonomy" id="5866"/>
    <lineage>
        <taxon>Eukaryota</taxon>
        <taxon>Sar</taxon>
        <taxon>Alveolata</taxon>
        <taxon>Apicomplexa</taxon>
        <taxon>Aconoidasida</taxon>
        <taxon>Piroplasmida</taxon>
        <taxon>Babesiidae</taxon>
        <taxon>Babesia</taxon>
    </lineage>
</organism>
<keyword evidence="1" id="KW-0862">Zinc</keyword>
<dbReference type="InterPro" id="IPR000571">
    <property type="entry name" value="Znf_CCCH"/>
</dbReference>
<dbReference type="OMA" id="RTEICKA"/>
<evidence type="ECO:0000313" key="5">
    <source>
        <dbReference type="Proteomes" id="UP000033188"/>
    </source>
</evidence>
<name>A0A061CZ27_BABBI</name>
<proteinExistence type="predicted"/>
<keyword evidence="1" id="KW-0479">Metal-binding</keyword>
<gene>
    <name evidence="4" type="ORF">BBBOND_0102050</name>
</gene>
<feature type="zinc finger region" description="C3H1-type" evidence="1">
    <location>
        <begin position="101"/>
        <end position="127"/>
    </location>
</feature>
<dbReference type="RefSeq" id="XP_012766062.1">
    <property type="nucleotide sequence ID" value="XM_012910608.1"/>
</dbReference>
<dbReference type="KEGG" id="bbig:BBBOND_0102050"/>
<evidence type="ECO:0000313" key="4">
    <source>
        <dbReference type="EMBL" id="CDR93876.1"/>
    </source>
</evidence>
<dbReference type="SMART" id="SM00356">
    <property type="entry name" value="ZnF_C3H1"/>
    <property type="match status" value="3"/>
</dbReference>
<protein>
    <recommendedName>
        <fullName evidence="3">C3H1-type domain-containing protein</fullName>
    </recommendedName>
</protein>
<dbReference type="PROSITE" id="PS50103">
    <property type="entry name" value="ZF_C3H1"/>
    <property type="match status" value="2"/>
</dbReference>
<dbReference type="GO" id="GO:0008270">
    <property type="term" value="F:zinc ion binding"/>
    <property type="evidence" value="ECO:0007669"/>
    <property type="project" value="UniProtKB-KW"/>
</dbReference>
<evidence type="ECO:0000256" key="2">
    <source>
        <dbReference type="SAM" id="MobiDB-lite"/>
    </source>
</evidence>
<dbReference type="GeneID" id="24562417"/>
<feature type="domain" description="C3H1-type" evidence="3">
    <location>
        <begin position="101"/>
        <end position="127"/>
    </location>
</feature>